<dbReference type="AlphaFoldDB" id="A0A7T0HXN5"/>
<dbReference type="RefSeq" id="WP_014915967.1">
    <property type="nucleotide sequence ID" value="NZ_BSWF01000003.1"/>
</dbReference>
<dbReference type="SUPFAM" id="SSF51197">
    <property type="entry name" value="Clavaminate synthase-like"/>
    <property type="match status" value="1"/>
</dbReference>
<dbReference type="Proteomes" id="UP000269351">
    <property type="component" value="Chromosome"/>
</dbReference>
<reference evidence="3 6" key="1">
    <citation type="submission" date="2020-07" db="EMBL/GenBank/DDBJ databases">
        <title>A pangenomic view of the genus Pectobacterium provides insights into genome organization, phylogeny, and virulence.</title>
        <authorList>
            <person name="Jonkheer E."/>
            <person name="Brankovics B."/>
            <person name="Houwers I."/>
            <person name="Van Der Wolf J."/>
            <person name="Bonants P."/>
            <person name="Vreeburg R."/>
            <person name="Bollema R."/>
            <person name="De Haan J."/>
            <person name="Berke L."/>
            <person name="De Ridder D."/>
            <person name="Smit S."/>
            <person name="Van Der Lee T.A.J."/>
        </authorList>
    </citation>
    <scope>NUCLEOTIDE SEQUENCE [LARGE SCALE GENOMIC DNA]</scope>
    <source>
        <strain evidence="3 6">NAK:384</strain>
    </source>
</reference>
<evidence type="ECO:0000259" key="2">
    <source>
        <dbReference type="Pfam" id="PF02668"/>
    </source>
</evidence>
<proteinExistence type="predicted"/>
<name>A0A7T0HXN5_9GAMM</name>
<dbReference type="Gene3D" id="3.60.130.10">
    <property type="entry name" value="Clavaminate synthase-like"/>
    <property type="match status" value="1"/>
</dbReference>
<protein>
    <submittedName>
        <fullName evidence="4">TauD/TfdA family dioxygenase</fullName>
    </submittedName>
</protein>
<dbReference type="Proteomes" id="UP000762586">
    <property type="component" value="Unassembled WGS sequence"/>
</dbReference>
<feature type="domain" description="TauD/TfdA-like" evidence="2">
    <location>
        <begin position="12"/>
        <end position="123"/>
    </location>
</feature>
<reference evidence="4 5" key="2">
    <citation type="submission" date="2020-11" db="EMBL/GenBank/DDBJ databases">
        <title>Complete genome sequence of Pectobacterium brasiliense strain F126.</title>
        <authorList>
            <person name="Miroshnikov K."/>
            <person name="Vo T.N.H."/>
            <person name="Khodykina M.V."/>
            <person name="Kabanova A.P."/>
            <person name="Shneider M."/>
            <person name="Korzhenkov A."/>
            <person name="Toschakov S.V."/>
            <person name="Miroshnikov K.A."/>
            <person name="Ignatov A.N."/>
            <person name="Mikhailova Y.V."/>
            <person name="Shelenkov A."/>
            <person name="Yanushevich Y.G."/>
            <person name="Evseev P.V."/>
        </authorList>
    </citation>
    <scope>NUCLEOTIDE SEQUENCE [LARGE SCALE GENOMIC DNA]</scope>
    <source>
        <strain evidence="4 5">F126</strain>
    </source>
</reference>
<dbReference type="EMBL" id="JACGET010000002">
    <property type="protein sequence ID" value="MBN3104971.1"/>
    <property type="molecule type" value="Genomic_DNA"/>
</dbReference>
<dbReference type="InterPro" id="IPR003819">
    <property type="entry name" value="TauD/TfdA-like"/>
</dbReference>
<dbReference type="InterPro" id="IPR042098">
    <property type="entry name" value="TauD-like_sf"/>
</dbReference>
<accession>A0A7T0HXN5</accession>
<evidence type="ECO:0000313" key="3">
    <source>
        <dbReference type="EMBL" id="MBN3104971.1"/>
    </source>
</evidence>
<keyword evidence="1" id="KW-0560">Oxidoreductase</keyword>
<organism evidence="4 5">
    <name type="scientific">Pectobacterium brasiliense</name>
    <dbReference type="NCBI Taxonomy" id="180957"/>
    <lineage>
        <taxon>Bacteria</taxon>
        <taxon>Pseudomonadati</taxon>
        <taxon>Pseudomonadota</taxon>
        <taxon>Gammaproteobacteria</taxon>
        <taxon>Enterobacterales</taxon>
        <taxon>Pectobacteriaceae</taxon>
        <taxon>Pectobacterium</taxon>
    </lineage>
</organism>
<dbReference type="GO" id="GO:0016706">
    <property type="term" value="F:2-oxoglutarate-dependent dioxygenase activity"/>
    <property type="evidence" value="ECO:0007669"/>
    <property type="project" value="UniProtKB-ARBA"/>
</dbReference>
<evidence type="ECO:0000256" key="1">
    <source>
        <dbReference type="ARBA" id="ARBA00023002"/>
    </source>
</evidence>
<dbReference type="Pfam" id="PF02668">
    <property type="entry name" value="TauD"/>
    <property type="match status" value="1"/>
</dbReference>
<gene>
    <name evidence="4" type="ORF">F126LOC_007210</name>
    <name evidence="3" type="ORF">H4F48_02625</name>
</gene>
<sequence>MNKYNIVEECDSVESFLSLAKSLGEIIPHPNGEVYDVIIANDGVNAKTGSFSQNFGFAEFPLHTDTAFWAIPARFLIMWSPEASTTSTTILSWRDIVDAFSESEKKIINDAIFKVHTYESVNYRGLKFSSPLGNGFRFDPNIMTPANEQGRKFIEIFHEVIRGMNLINFNWSGSNALVLNNWNMLHGRSKVENKHEIRKIFRAYVR</sequence>
<evidence type="ECO:0000313" key="5">
    <source>
        <dbReference type="Proteomes" id="UP000269351"/>
    </source>
</evidence>
<keyword evidence="6" id="KW-1185">Reference proteome</keyword>
<evidence type="ECO:0000313" key="4">
    <source>
        <dbReference type="EMBL" id="QPK25562.1"/>
    </source>
</evidence>
<evidence type="ECO:0000313" key="6">
    <source>
        <dbReference type="Proteomes" id="UP000762586"/>
    </source>
</evidence>
<dbReference type="EMBL" id="CP065031">
    <property type="protein sequence ID" value="QPK25562.1"/>
    <property type="molecule type" value="Genomic_DNA"/>
</dbReference>
<keyword evidence="4" id="KW-0223">Dioxygenase</keyword>